<organism evidence="10">
    <name type="scientific">Lotharella oceanica</name>
    <dbReference type="NCBI Taxonomy" id="641309"/>
    <lineage>
        <taxon>Eukaryota</taxon>
        <taxon>Sar</taxon>
        <taxon>Rhizaria</taxon>
        <taxon>Cercozoa</taxon>
        <taxon>Chlorarachniophyceae</taxon>
        <taxon>Lotharella</taxon>
    </lineage>
</organism>
<sequence length="273" mass="29689">MEVYQKSRGGFDFGLCDRNVKLAQEQGAKLPKTKKTGTTICGIVYKNGVVLGADTRATEGPIVCDKNCEKIHKISEKIWCCGAGTSADTENVTGLIGSQMELHRLATGKEPRVITALTRLKQRLFQYQGYVSAALVLGGVDSEGGHIYTVWPHGSTDRLPYATMGSGSLAAMAIFEAGYKDDLDEKEAIDLVDQAIQAGIWNDLGSGGNVDIMVLDKKAAPKMLRNYKKLNERTFHAPGLYKFPKGTTALAEEAKKRFASMTVEAVDSKMETE</sequence>
<dbReference type="GO" id="GO:0004298">
    <property type="term" value="F:threonine-type endopeptidase activity"/>
    <property type="evidence" value="ECO:0007669"/>
    <property type="project" value="UniProtKB-KW"/>
</dbReference>
<evidence type="ECO:0000256" key="1">
    <source>
        <dbReference type="ARBA" id="ARBA00001198"/>
    </source>
</evidence>
<evidence type="ECO:0000256" key="9">
    <source>
        <dbReference type="RuleBase" id="RU004203"/>
    </source>
</evidence>
<proteinExistence type="inferred from homology"/>
<evidence type="ECO:0000256" key="6">
    <source>
        <dbReference type="ARBA" id="ARBA00022942"/>
    </source>
</evidence>
<dbReference type="PROSITE" id="PS00854">
    <property type="entry name" value="PROTEASOME_BETA_1"/>
    <property type="match status" value="1"/>
</dbReference>
<keyword evidence="5" id="KW-0378">Hydrolase</keyword>
<keyword evidence="2 9" id="KW-0963">Cytoplasm</keyword>
<comment type="subcellular location">
    <subcellularLocation>
        <location evidence="9">Cytoplasm</location>
    </subcellularLocation>
    <subcellularLocation>
        <location evidence="9">Nucleus</location>
    </subcellularLocation>
</comment>
<dbReference type="PRINTS" id="PR00141">
    <property type="entry name" value="PROTEASOME"/>
</dbReference>
<dbReference type="Pfam" id="PF00227">
    <property type="entry name" value="Proteasome"/>
    <property type="match status" value="1"/>
</dbReference>
<dbReference type="PANTHER" id="PTHR32194">
    <property type="entry name" value="METALLOPROTEASE TLDD"/>
    <property type="match status" value="1"/>
</dbReference>
<dbReference type="InterPro" id="IPR016050">
    <property type="entry name" value="Proteasome_bsu_CS"/>
</dbReference>
<comment type="catalytic activity">
    <reaction evidence="1">
        <text>Cleavage of peptide bonds with very broad specificity.</text>
        <dbReference type="EC" id="3.4.25.1"/>
    </reaction>
</comment>
<gene>
    <name evidence="10" type="ORF">LSP00402_LOCUS15284</name>
</gene>
<evidence type="ECO:0000256" key="4">
    <source>
        <dbReference type="ARBA" id="ARBA00022698"/>
    </source>
</evidence>
<dbReference type="GO" id="GO:0005737">
    <property type="term" value="C:cytoplasm"/>
    <property type="evidence" value="ECO:0007669"/>
    <property type="project" value="UniProtKB-SubCell"/>
</dbReference>
<dbReference type="PANTHER" id="PTHR32194:SF4">
    <property type="entry name" value="PROTEASOME SUBUNIT BETA TYPE-7"/>
    <property type="match status" value="1"/>
</dbReference>
<keyword evidence="6 9" id="KW-0647">Proteasome</keyword>
<evidence type="ECO:0000256" key="7">
    <source>
        <dbReference type="ARBA" id="ARBA00023242"/>
    </source>
</evidence>
<dbReference type="AlphaFoldDB" id="A0A7S2XDS8"/>
<dbReference type="GO" id="GO:0005839">
    <property type="term" value="C:proteasome core complex"/>
    <property type="evidence" value="ECO:0007669"/>
    <property type="project" value="InterPro"/>
</dbReference>
<dbReference type="InterPro" id="IPR029055">
    <property type="entry name" value="Ntn_hydrolases_N"/>
</dbReference>
<dbReference type="Gene3D" id="3.60.20.10">
    <property type="entry name" value="Glutamine Phosphoribosylpyrophosphate, subunit 1, domain 1"/>
    <property type="match status" value="1"/>
</dbReference>
<dbReference type="FunFam" id="3.60.20.10:FF:000005">
    <property type="entry name" value="Proteasome subunit beta type-2"/>
    <property type="match status" value="1"/>
</dbReference>
<dbReference type="SUPFAM" id="SSF56235">
    <property type="entry name" value="N-terminal nucleophile aminohydrolases (Ntn hydrolases)"/>
    <property type="match status" value="1"/>
</dbReference>
<name>A0A7S2XDS8_9EUKA</name>
<evidence type="ECO:0000256" key="3">
    <source>
        <dbReference type="ARBA" id="ARBA00022670"/>
    </source>
</evidence>
<dbReference type="InterPro" id="IPR023333">
    <property type="entry name" value="Proteasome_suB-type"/>
</dbReference>
<dbReference type="GO" id="GO:0005634">
    <property type="term" value="C:nucleus"/>
    <property type="evidence" value="ECO:0007669"/>
    <property type="project" value="UniProtKB-SubCell"/>
</dbReference>
<feature type="active site" description="Nucleophile" evidence="8">
    <location>
        <position position="38"/>
    </location>
</feature>
<dbReference type="CDD" id="cd03763">
    <property type="entry name" value="proteasome_beta_type_7"/>
    <property type="match status" value="1"/>
</dbReference>
<comment type="subunit">
    <text evidence="9">Component of the proteasome complex.</text>
</comment>
<dbReference type="InterPro" id="IPR000243">
    <property type="entry name" value="Pept_T1A_subB"/>
</dbReference>
<comment type="similarity">
    <text evidence="9">Belongs to the peptidase T1B family.</text>
</comment>
<comment type="function">
    <text evidence="9">Component of the proteasome, a multicatalytic proteinase complex which is characterized by its ability to cleave peptides with Arg, Phe, Tyr, Leu, and Glu adjacent to the leaving group at neutral or slightly basic pH. The proteasome has an ATP-dependent proteolytic activity.</text>
</comment>
<dbReference type="PROSITE" id="PS51476">
    <property type="entry name" value="PROTEASOME_BETA_2"/>
    <property type="match status" value="1"/>
</dbReference>
<keyword evidence="7 9" id="KW-0539">Nucleus</keyword>
<reference evidence="10" key="1">
    <citation type="submission" date="2021-01" db="EMBL/GenBank/DDBJ databases">
        <authorList>
            <person name="Corre E."/>
            <person name="Pelletier E."/>
            <person name="Niang G."/>
            <person name="Scheremetjew M."/>
            <person name="Finn R."/>
            <person name="Kale V."/>
            <person name="Holt S."/>
            <person name="Cochrane G."/>
            <person name="Meng A."/>
            <person name="Brown T."/>
            <person name="Cohen L."/>
        </authorList>
    </citation>
    <scope>NUCLEOTIDE SEQUENCE</scope>
    <source>
        <strain evidence="10">CCMP622</strain>
    </source>
</reference>
<keyword evidence="3" id="KW-0645">Protease</keyword>
<evidence type="ECO:0000256" key="8">
    <source>
        <dbReference type="PIRSR" id="PIRSR600243-1"/>
    </source>
</evidence>
<accession>A0A7S2XDS8</accession>
<keyword evidence="4" id="KW-0888">Threonine protease</keyword>
<evidence type="ECO:0000256" key="5">
    <source>
        <dbReference type="ARBA" id="ARBA00022801"/>
    </source>
</evidence>
<dbReference type="GO" id="GO:0051603">
    <property type="term" value="P:proteolysis involved in protein catabolic process"/>
    <property type="evidence" value="ECO:0007669"/>
    <property type="project" value="InterPro"/>
</dbReference>
<dbReference type="InterPro" id="IPR001353">
    <property type="entry name" value="Proteasome_sua/b"/>
</dbReference>
<evidence type="ECO:0000313" key="10">
    <source>
        <dbReference type="EMBL" id="CAD9771294.1"/>
    </source>
</evidence>
<evidence type="ECO:0000256" key="2">
    <source>
        <dbReference type="ARBA" id="ARBA00022490"/>
    </source>
</evidence>
<dbReference type="EMBL" id="HBHP01024656">
    <property type="protein sequence ID" value="CAD9771294.1"/>
    <property type="molecule type" value="Transcribed_RNA"/>
</dbReference>
<protein>
    <recommendedName>
        <fullName evidence="9">Proteasome subunit beta</fullName>
    </recommendedName>
</protein>